<dbReference type="InterPro" id="IPR048933">
    <property type="entry name" value="B_lactamase-like_C"/>
</dbReference>
<evidence type="ECO:0000313" key="3">
    <source>
        <dbReference type="Proteomes" id="UP000231658"/>
    </source>
</evidence>
<proteinExistence type="predicted"/>
<reference evidence="2 3" key="1">
    <citation type="submission" date="2016-07" db="EMBL/GenBank/DDBJ databases">
        <authorList>
            <person name="Lefevre C.T."/>
        </authorList>
    </citation>
    <scope>NUCLEOTIDE SEQUENCE [LARGE SCALE GENOMIC DNA]</scope>
    <source>
        <strain evidence="2">PR1</strain>
    </source>
</reference>
<dbReference type="Pfam" id="PF00753">
    <property type="entry name" value="Lactamase_B"/>
    <property type="match status" value="1"/>
</dbReference>
<evidence type="ECO:0000259" key="1">
    <source>
        <dbReference type="SMART" id="SM00849"/>
    </source>
</evidence>
<accession>A0A1C3RKA6</accession>
<gene>
    <name evidence="2" type="ORF">MTBPR1_60188</name>
</gene>
<dbReference type="InterPro" id="IPR001279">
    <property type="entry name" value="Metallo-B-lactamas"/>
</dbReference>
<name>A0A1C3RKA6_9PROT</name>
<keyword evidence="3" id="KW-1185">Reference proteome</keyword>
<dbReference type="InterPro" id="IPR036388">
    <property type="entry name" value="WH-like_DNA-bd_sf"/>
</dbReference>
<dbReference type="EMBL" id="FLYE01000045">
    <property type="protein sequence ID" value="SCA57675.1"/>
    <property type="molecule type" value="Genomic_DNA"/>
</dbReference>
<dbReference type="RefSeq" id="WP_069189684.1">
    <property type="nucleotide sequence ID" value="NZ_FLYE01000045.1"/>
</dbReference>
<dbReference type="InterPro" id="IPR050662">
    <property type="entry name" value="Sec-metab_biosynth-thioest"/>
</dbReference>
<dbReference type="Gene3D" id="3.60.15.10">
    <property type="entry name" value="Ribonuclease Z/Hydroxyacylglutathione hydrolase-like"/>
    <property type="match status" value="1"/>
</dbReference>
<evidence type="ECO:0000313" key="2">
    <source>
        <dbReference type="EMBL" id="SCA57675.1"/>
    </source>
</evidence>
<dbReference type="OrthoDB" id="2971563at2"/>
<dbReference type="PANTHER" id="PTHR23131">
    <property type="entry name" value="ENDORIBONUCLEASE LACTB2"/>
    <property type="match status" value="1"/>
</dbReference>
<dbReference type="InterPro" id="IPR036866">
    <property type="entry name" value="RibonucZ/Hydroxyglut_hydro"/>
</dbReference>
<organism evidence="2 3">
    <name type="scientific">Candidatus Terasakiella magnetica</name>
    <dbReference type="NCBI Taxonomy" id="1867952"/>
    <lineage>
        <taxon>Bacteria</taxon>
        <taxon>Pseudomonadati</taxon>
        <taxon>Pseudomonadota</taxon>
        <taxon>Alphaproteobacteria</taxon>
        <taxon>Rhodospirillales</taxon>
        <taxon>Terasakiellaceae</taxon>
        <taxon>Terasakiella</taxon>
    </lineage>
</organism>
<dbReference type="SMART" id="SM00849">
    <property type="entry name" value="Lactamase_B"/>
    <property type="match status" value="1"/>
</dbReference>
<feature type="domain" description="Metallo-beta-lactamase" evidence="1">
    <location>
        <begin position="38"/>
        <end position="254"/>
    </location>
</feature>
<dbReference type="Pfam" id="PF21221">
    <property type="entry name" value="B_lactamase-like_C"/>
    <property type="match status" value="1"/>
</dbReference>
<dbReference type="SUPFAM" id="SSF56281">
    <property type="entry name" value="Metallo-hydrolase/oxidoreductase"/>
    <property type="match status" value="1"/>
</dbReference>
<sequence length="343" mass="39275">MSDKIIYPFDAVPEGGMSVEVAPGVYWVRMPLPFKLNHINLWVIDDGDGWTIVDTGINLPEVRERWEKLFSGPMGAKPIKRMIVTHFHPDHVGLAGWFEEEHDLPLWMTLGEWGMARNLKLETTERSTKYLEGFYRRAGFDQPLMNLIPERSVSYPSRITVPPAGIRRITDGEKIRIGEHDWQVIVGTGHSPEHACLYCEDLNVMISGDQVLPRISPNISIWPQEPDADPLTQFLESLKLFDHLPEDVLVLPSHDWPFRGLHHRLSELAHHHDERLDYTYGLCEKPVTALQVLKGLFSRELDSHQIFFAIGESLAHLHHLVAQGRLIRDDGLDGVSMFRQKPE</sequence>
<dbReference type="Proteomes" id="UP000231658">
    <property type="component" value="Unassembled WGS sequence"/>
</dbReference>
<protein>
    <submittedName>
        <fullName evidence="2">Beta-lactamase-like protein</fullName>
    </submittedName>
</protein>
<dbReference type="AlphaFoldDB" id="A0A1C3RKA6"/>
<dbReference type="PANTHER" id="PTHR23131:SF4">
    <property type="entry name" value="METALLO-BETA-LACTAMASE SUPERFAMILY POTEIN"/>
    <property type="match status" value="1"/>
</dbReference>
<dbReference type="STRING" id="1867952.MTBPR1_60188"/>
<dbReference type="Gene3D" id="1.10.10.10">
    <property type="entry name" value="Winged helix-like DNA-binding domain superfamily/Winged helix DNA-binding domain"/>
    <property type="match status" value="1"/>
</dbReference>